<keyword evidence="14" id="KW-1208">Phospholipid metabolism</keyword>
<gene>
    <name evidence="21" type="ORF">ElP_14130</name>
</gene>
<comment type="subcellular location">
    <subcellularLocation>
        <location evidence="1">Cell membrane</location>
        <topology evidence="1">Multi-pass membrane protein</topology>
    </subcellularLocation>
</comment>
<evidence type="ECO:0000256" key="16">
    <source>
        <dbReference type="PIRSR" id="PIRSR600829-2"/>
    </source>
</evidence>
<keyword evidence="5" id="KW-0808">Transferase</keyword>
<feature type="binding site" evidence="16">
    <location>
        <position position="130"/>
    </location>
    <ligand>
        <name>substrate</name>
    </ligand>
</feature>
<dbReference type="CDD" id="cd14265">
    <property type="entry name" value="UDPK_IM_like"/>
    <property type="match status" value="1"/>
</dbReference>
<dbReference type="Proteomes" id="UP000317835">
    <property type="component" value="Chromosome"/>
</dbReference>
<feature type="transmembrane region" description="Helical" evidence="20">
    <location>
        <begin position="161"/>
        <end position="181"/>
    </location>
</feature>
<evidence type="ECO:0000256" key="18">
    <source>
        <dbReference type="PIRSR" id="PIRSR600829-4"/>
    </source>
</evidence>
<reference evidence="21 22" key="1">
    <citation type="submission" date="2019-02" db="EMBL/GenBank/DDBJ databases">
        <title>Deep-cultivation of Planctomycetes and their phenomic and genomic characterization uncovers novel biology.</title>
        <authorList>
            <person name="Wiegand S."/>
            <person name="Jogler M."/>
            <person name="Boedeker C."/>
            <person name="Pinto D."/>
            <person name="Vollmers J."/>
            <person name="Rivas-Marin E."/>
            <person name="Kohn T."/>
            <person name="Peeters S.H."/>
            <person name="Heuer A."/>
            <person name="Rast P."/>
            <person name="Oberbeckmann S."/>
            <person name="Bunk B."/>
            <person name="Jeske O."/>
            <person name="Meyerdierks A."/>
            <person name="Storesund J.E."/>
            <person name="Kallscheuer N."/>
            <person name="Luecker S."/>
            <person name="Lage O.M."/>
            <person name="Pohl T."/>
            <person name="Merkel B.J."/>
            <person name="Hornburger P."/>
            <person name="Mueller R.-W."/>
            <person name="Bruemmer F."/>
            <person name="Labrenz M."/>
            <person name="Spormann A.M."/>
            <person name="Op den Camp H."/>
            <person name="Overmann J."/>
            <person name="Amann R."/>
            <person name="Jetten M.S.M."/>
            <person name="Mascher T."/>
            <person name="Medema M.H."/>
            <person name="Devos D.P."/>
            <person name="Kaster A.-K."/>
            <person name="Ovreas L."/>
            <person name="Rohde M."/>
            <person name="Galperin M.Y."/>
            <person name="Jogler C."/>
        </authorList>
    </citation>
    <scope>NUCLEOTIDE SEQUENCE [LARGE SCALE GENOMIC DNA]</scope>
    <source>
        <strain evidence="21 22">ElP</strain>
    </source>
</reference>
<keyword evidence="7 17" id="KW-0547">Nucleotide-binding</keyword>
<dbReference type="GO" id="GO:0005886">
    <property type="term" value="C:plasma membrane"/>
    <property type="evidence" value="ECO:0007669"/>
    <property type="project" value="UniProtKB-SubCell"/>
</dbReference>
<dbReference type="OrthoDB" id="277708at2"/>
<keyword evidence="22" id="KW-1185">Reference proteome</keyword>
<evidence type="ECO:0000256" key="9">
    <source>
        <dbReference type="ARBA" id="ARBA00022840"/>
    </source>
</evidence>
<keyword evidence="9 17" id="KW-0067">ATP-binding</keyword>
<feature type="binding site" evidence="18">
    <location>
        <position position="89"/>
    </location>
    <ligand>
        <name>a divalent metal cation</name>
        <dbReference type="ChEBI" id="CHEBI:60240"/>
    </ligand>
</feature>
<evidence type="ECO:0000256" key="4">
    <source>
        <dbReference type="ARBA" id="ARBA00022516"/>
    </source>
</evidence>
<organism evidence="21 22">
    <name type="scientific">Tautonia plasticadhaerens</name>
    <dbReference type="NCBI Taxonomy" id="2527974"/>
    <lineage>
        <taxon>Bacteria</taxon>
        <taxon>Pseudomonadati</taxon>
        <taxon>Planctomycetota</taxon>
        <taxon>Planctomycetia</taxon>
        <taxon>Isosphaerales</taxon>
        <taxon>Isosphaeraceae</taxon>
        <taxon>Tautonia</taxon>
    </lineage>
</organism>
<proteinExistence type="inferred from homology"/>
<evidence type="ECO:0000256" key="17">
    <source>
        <dbReference type="PIRSR" id="PIRSR600829-3"/>
    </source>
</evidence>
<keyword evidence="4" id="KW-0444">Lipid biosynthesis</keyword>
<sequence length="187" mass="19642">MSDPHLFPRPERGDGDRHRTGSETRAGTDPPTSPSSPGPFELPSDALLIDLEAEAEGLDHHPSGDRRGATTRRKLAEGARGIKLAIRAESGFFAHGYRGLLIAISAVILDVSPMGWCFLIVSAALVLLAETFRCGVIAVLDAAARPGDPKARAAEEIASGGLLFASITSACLTFTVLGSKLGELLGW</sequence>
<evidence type="ECO:0000256" key="11">
    <source>
        <dbReference type="ARBA" id="ARBA00023098"/>
    </source>
</evidence>
<dbReference type="PANTHER" id="PTHR34299:SF1">
    <property type="entry name" value="DIACYLGLYCEROL KINASE"/>
    <property type="match status" value="1"/>
</dbReference>
<feature type="active site" description="Proton acceptor" evidence="15">
    <location>
        <position position="130"/>
    </location>
</feature>
<keyword evidence="3" id="KW-1003">Cell membrane</keyword>
<feature type="compositionally biased region" description="Basic and acidic residues" evidence="19">
    <location>
        <begin position="1"/>
        <end position="22"/>
    </location>
</feature>
<feature type="binding site" evidence="16">
    <location>
        <position position="159"/>
    </location>
    <ligand>
        <name>substrate</name>
    </ligand>
</feature>
<evidence type="ECO:0000313" key="21">
    <source>
        <dbReference type="EMBL" id="QDV33540.1"/>
    </source>
</evidence>
<feature type="binding site" evidence="17">
    <location>
        <position position="89"/>
    </location>
    <ligand>
        <name>ATP</name>
        <dbReference type="ChEBI" id="CHEBI:30616"/>
    </ligand>
</feature>
<comment type="similarity">
    <text evidence="2">Belongs to the bacterial diacylglycerol kinase family.</text>
</comment>
<protein>
    <submittedName>
        <fullName evidence="21">Prokaryotic diacylglycerol kinase</fullName>
    </submittedName>
</protein>
<dbReference type="GO" id="GO:0008654">
    <property type="term" value="P:phospholipid biosynthetic process"/>
    <property type="evidence" value="ECO:0007669"/>
    <property type="project" value="UniProtKB-KW"/>
</dbReference>
<keyword evidence="6 20" id="KW-0812">Transmembrane</keyword>
<keyword evidence="11" id="KW-0443">Lipid metabolism</keyword>
<evidence type="ECO:0000313" key="22">
    <source>
        <dbReference type="Proteomes" id="UP000317835"/>
    </source>
</evidence>
<dbReference type="PANTHER" id="PTHR34299">
    <property type="entry name" value="DIACYLGLYCEROL KINASE"/>
    <property type="match status" value="1"/>
</dbReference>
<dbReference type="GO" id="GO:0016301">
    <property type="term" value="F:kinase activity"/>
    <property type="evidence" value="ECO:0007669"/>
    <property type="project" value="UniProtKB-KW"/>
</dbReference>
<dbReference type="GO" id="GO:0046872">
    <property type="term" value="F:metal ion binding"/>
    <property type="evidence" value="ECO:0007669"/>
    <property type="project" value="UniProtKB-KW"/>
</dbReference>
<dbReference type="AlphaFoldDB" id="A0A518GY77"/>
<evidence type="ECO:0000256" key="8">
    <source>
        <dbReference type="ARBA" id="ARBA00022777"/>
    </source>
</evidence>
<dbReference type="Gene3D" id="1.10.287.3610">
    <property type="match status" value="1"/>
</dbReference>
<comment type="cofactor">
    <cofactor evidence="18">
        <name>Mg(2+)</name>
        <dbReference type="ChEBI" id="CHEBI:18420"/>
    </cofactor>
    <text evidence="18">Mn(2+), Zn(2+), Cd(2+) and Co(2+) support activity to lesser extents.</text>
</comment>
<evidence type="ECO:0000256" key="12">
    <source>
        <dbReference type="ARBA" id="ARBA00023136"/>
    </source>
</evidence>
<dbReference type="InterPro" id="IPR033717">
    <property type="entry name" value="UDPK"/>
</dbReference>
<dbReference type="GO" id="GO:0005524">
    <property type="term" value="F:ATP binding"/>
    <property type="evidence" value="ECO:0007669"/>
    <property type="project" value="UniProtKB-KW"/>
</dbReference>
<dbReference type="Pfam" id="PF01219">
    <property type="entry name" value="DAGK_prokar"/>
    <property type="match status" value="1"/>
</dbReference>
<evidence type="ECO:0000256" key="2">
    <source>
        <dbReference type="ARBA" id="ARBA00005967"/>
    </source>
</evidence>
<feature type="region of interest" description="Disordered" evidence="19">
    <location>
        <begin position="1"/>
        <end position="41"/>
    </location>
</feature>
<keyword evidence="18" id="KW-0460">Magnesium</keyword>
<dbReference type="InterPro" id="IPR000829">
    <property type="entry name" value="DAGK"/>
</dbReference>
<evidence type="ECO:0000256" key="15">
    <source>
        <dbReference type="PIRSR" id="PIRSR600829-1"/>
    </source>
</evidence>
<keyword evidence="12 20" id="KW-0472">Membrane</keyword>
<evidence type="ECO:0000256" key="5">
    <source>
        <dbReference type="ARBA" id="ARBA00022679"/>
    </source>
</evidence>
<evidence type="ECO:0000256" key="3">
    <source>
        <dbReference type="ARBA" id="ARBA00022475"/>
    </source>
</evidence>
<evidence type="ECO:0000256" key="13">
    <source>
        <dbReference type="ARBA" id="ARBA00023209"/>
    </source>
</evidence>
<keyword evidence="18" id="KW-0479">Metal-binding</keyword>
<evidence type="ECO:0000256" key="6">
    <source>
        <dbReference type="ARBA" id="ARBA00022692"/>
    </source>
</evidence>
<evidence type="ECO:0000256" key="10">
    <source>
        <dbReference type="ARBA" id="ARBA00022989"/>
    </source>
</evidence>
<evidence type="ECO:0000256" key="20">
    <source>
        <dbReference type="SAM" id="Phobius"/>
    </source>
</evidence>
<keyword evidence="13" id="KW-0594">Phospholipid biosynthesis</keyword>
<evidence type="ECO:0000256" key="19">
    <source>
        <dbReference type="SAM" id="MobiDB-lite"/>
    </source>
</evidence>
<accession>A0A518GY77</accession>
<dbReference type="EMBL" id="CP036426">
    <property type="protein sequence ID" value="QDV33540.1"/>
    <property type="molecule type" value="Genomic_DNA"/>
</dbReference>
<evidence type="ECO:0000256" key="1">
    <source>
        <dbReference type="ARBA" id="ARBA00004651"/>
    </source>
</evidence>
<evidence type="ECO:0000256" key="7">
    <source>
        <dbReference type="ARBA" id="ARBA00022741"/>
    </source>
</evidence>
<dbReference type="KEGG" id="tpla:ElP_14130"/>
<keyword evidence="10 20" id="KW-1133">Transmembrane helix</keyword>
<evidence type="ECO:0000256" key="14">
    <source>
        <dbReference type="ARBA" id="ARBA00023264"/>
    </source>
</evidence>
<dbReference type="InterPro" id="IPR036945">
    <property type="entry name" value="DAGK_sf"/>
</dbReference>
<keyword evidence="8 21" id="KW-0418">Kinase</keyword>
<name>A0A518GY77_9BACT</name>